<dbReference type="PANTHER" id="PTHR44688:SF16">
    <property type="entry name" value="DNA-BINDING TRANSCRIPTIONAL ACTIVATOR DEVR_DOSR"/>
    <property type="match status" value="1"/>
</dbReference>
<keyword evidence="3" id="KW-0804">Transcription</keyword>
<sequence>MTLQSFGGYPSLSARHLSLAVFSLYFSWLLAFPFEGQVLYALAASVGVDPRPMISGAVAAQCAGLLLCGFFVKTTAAARKFIVFSIVVAFAVTVLFFLPPSGLWPPCLVLSSFLAGGSVAAWGFFFRASTPPDGRMRTAADALIGSNLLMTLLNVAAVNISPYAGLTLCLLALAGAWLCALHLPTAEAAPAVGSPGGYGRAGIAGPLVFLCFFIAVITFNSGLMYQVINPAFTHLDWLASWYWAIPYIAAIYVMRNLPRTVNRNIFLYAAVSMMGFSFLAFIVLDRSVAAYLLIDTILLGACGIFDLFWWSILGEMLDLSADTAKVFGFGLAANVLGVLVGGMAGRTLNWDGTHHSLLALSVVCVVLVMLPPLGRHLGKLLKTHVFLTVFAELPPDKQRQTLRKQMTLGDLTERESEIAALLVRGKTYKQVASELYVSENTVKTHVKNIYAKYNVQNRNQLLHLMMNSEELPMQ</sequence>
<evidence type="ECO:0000313" key="6">
    <source>
        <dbReference type="EMBL" id="MDT8903535.1"/>
    </source>
</evidence>
<dbReference type="CDD" id="cd06170">
    <property type="entry name" value="LuxR_C_like"/>
    <property type="match status" value="1"/>
</dbReference>
<keyword evidence="1" id="KW-0805">Transcription regulation</keyword>
<feature type="transmembrane region" description="Helical" evidence="4">
    <location>
        <begin position="81"/>
        <end position="97"/>
    </location>
</feature>
<feature type="transmembrane region" description="Helical" evidence="4">
    <location>
        <begin position="12"/>
        <end position="34"/>
    </location>
</feature>
<keyword evidence="4" id="KW-1133">Transmembrane helix</keyword>
<dbReference type="PROSITE" id="PS50043">
    <property type="entry name" value="HTH_LUXR_2"/>
    <property type="match status" value="1"/>
</dbReference>
<feature type="transmembrane region" description="Helical" evidence="4">
    <location>
        <begin position="103"/>
        <end position="126"/>
    </location>
</feature>
<feature type="transmembrane region" description="Helical" evidence="4">
    <location>
        <begin position="203"/>
        <end position="228"/>
    </location>
</feature>
<dbReference type="PROSITE" id="PS00622">
    <property type="entry name" value="HTH_LUXR_1"/>
    <property type="match status" value="1"/>
</dbReference>
<organism evidence="6 7">
    <name type="scientific">Anaeroselena agilis</name>
    <dbReference type="NCBI Taxonomy" id="3063788"/>
    <lineage>
        <taxon>Bacteria</taxon>
        <taxon>Bacillati</taxon>
        <taxon>Bacillota</taxon>
        <taxon>Negativicutes</taxon>
        <taxon>Acetonemataceae</taxon>
        <taxon>Anaeroselena</taxon>
    </lineage>
</organism>
<dbReference type="PRINTS" id="PR00038">
    <property type="entry name" value="HTHLUXR"/>
</dbReference>
<evidence type="ECO:0000256" key="2">
    <source>
        <dbReference type="ARBA" id="ARBA00023125"/>
    </source>
</evidence>
<dbReference type="InterPro" id="IPR016032">
    <property type="entry name" value="Sig_transdc_resp-reg_C-effctor"/>
</dbReference>
<feature type="transmembrane region" description="Helical" evidence="4">
    <location>
        <begin position="265"/>
        <end position="284"/>
    </location>
</feature>
<evidence type="ECO:0000256" key="3">
    <source>
        <dbReference type="ARBA" id="ARBA00023163"/>
    </source>
</evidence>
<evidence type="ECO:0000313" key="7">
    <source>
        <dbReference type="Proteomes" id="UP001254848"/>
    </source>
</evidence>
<evidence type="ECO:0000256" key="1">
    <source>
        <dbReference type="ARBA" id="ARBA00023015"/>
    </source>
</evidence>
<feature type="transmembrane region" description="Helical" evidence="4">
    <location>
        <begin position="324"/>
        <end position="344"/>
    </location>
</feature>
<protein>
    <submittedName>
        <fullName evidence="6">Helix-turn-helix transcriptional regulator</fullName>
    </submittedName>
</protein>
<keyword evidence="4" id="KW-0472">Membrane</keyword>
<keyword evidence="4" id="KW-0812">Transmembrane</keyword>
<feature type="transmembrane region" description="Helical" evidence="4">
    <location>
        <begin position="234"/>
        <end position="253"/>
    </location>
</feature>
<dbReference type="PANTHER" id="PTHR44688">
    <property type="entry name" value="DNA-BINDING TRANSCRIPTIONAL ACTIVATOR DEVR_DOSR"/>
    <property type="match status" value="1"/>
</dbReference>
<feature type="transmembrane region" description="Helical" evidence="4">
    <location>
        <begin position="356"/>
        <end position="374"/>
    </location>
</feature>
<gene>
    <name evidence="6" type="ORF">Q4T40_20095</name>
</gene>
<feature type="transmembrane region" description="Helical" evidence="4">
    <location>
        <begin position="54"/>
        <end position="72"/>
    </location>
</feature>
<dbReference type="RefSeq" id="WP_413781989.1">
    <property type="nucleotide sequence ID" value="NZ_JAUOZS010000001.1"/>
</dbReference>
<dbReference type="Gene3D" id="1.10.10.10">
    <property type="entry name" value="Winged helix-like DNA-binding domain superfamily/Winged helix DNA-binding domain"/>
    <property type="match status" value="1"/>
</dbReference>
<feature type="domain" description="HTH luxR-type" evidence="5">
    <location>
        <begin position="404"/>
        <end position="469"/>
    </location>
</feature>
<keyword evidence="7" id="KW-1185">Reference proteome</keyword>
<dbReference type="EMBL" id="JAUOZS010000001">
    <property type="protein sequence ID" value="MDT8903535.1"/>
    <property type="molecule type" value="Genomic_DNA"/>
</dbReference>
<evidence type="ECO:0000259" key="5">
    <source>
        <dbReference type="PROSITE" id="PS50043"/>
    </source>
</evidence>
<reference evidence="6 7" key="1">
    <citation type="submission" date="2023-07" db="EMBL/GenBank/DDBJ databases">
        <title>The novel representative of Negativicutes class, Anaeroselena agilis gen. nov. sp. nov.</title>
        <authorList>
            <person name="Prokofeva M.I."/>
            <person name="Elcheninov A.G."/>
            <person name="Klyukina A."/>
            <person name="Kublanov I.V."/>
            <person name="Frolov E.N."/>
            <person name="Podosokorskaya O.A."/>
        </authorList>
    </citation>
    <scope>NUCLEOTIDE SEQUENCE [LARGE SCALE GENOMIC DNA]</scope>
    <source>
        <strain evidence="6 7">4137-cl</strain>
    </source>
</reference>
<dbReference type="InterPro" id="IPR036388">
    <property type="entry name" value="WH-like_DNA-bd_sf"/>
</dbReference>
<dbReference type="Pfam" id="PF00196">
    <property type="entry name" value="GerE"/>
    <property type="match status" value="1"/>
</dbReference>
<dbReference type="Proteomes" id="UP001254848">
    <property type="component" value="Unassembled WGS sequence"/>
</dbReference>
<accession>A0ABU3P4G6</accession>
<dbReference type="SUPFAM" id="SSF46894">
    <property type="entry name" value="C-terminal effector domain of the bipartite response regulators"/>
    <property type="match status" value="1"/>
</dbReference>
<dbReference type="InterPro" id="IPR000792">
    <property type="entry name" value="Tscrpt_reg_LuxR_C"/>
</dbReference>
<comment type="caution">
    <text evidence="6">The sequence shown here is derived from an EMBL/GenBank/DDBJ whole genome shotgun (WGS) entry which is preliminary data.</text>
</comment>
<feature type="transmembrane region" description="Helical" evidence="4">
    <location>
        <begin position="163"/>
        <end position="183"/>
    </location>
</feature>
<keyword evidence="2" id="KW-0238">DNA-binding</keyword>
<proteinExistence type="predicted"/>
<feature type="transmembrane region" description="Helical" evidence="4">
    <location>
        <begin position="290"/>
        <end position="312"/>
    </location>
</feature>
<evidence type="ECO:0000256" key="4">
    <source>
        <dbReference type="SAM" id="Phobius"/>
    </source>
</evidence>
<dbReference type="SMART" id="SM00421">
    <property type="entry name" value="HTH_LUXR"/>
    <property type="match status" value="1"/>
</dbReference>
<name>A0ABU3P4G6_9FIRM</name>